<evidence type="ECO:0000256" key="1">
    <source>
        <dbReference type="SAM" id="MobiDB-lite"/>
    </source>
</evidence>
<sequence>MRNVGKRRDAVVAEREEADVEATCGEAEQAKTADADRVRTTRGKAACDVPGRPARASAEQSETDAAGTLKRAEQAAERERETSFG</sequence>
<proteinExistence type="predicted"/>
<reference evidence="2 3" key="1">
    <citation type="submission" date="2024-09" db="EMBL/GenBank/DDBJ databases">
        <authorList>
            <person name="Sun Q."/>
            <person name="Mori K."/>
        </authorList>
    </citation>
    <scope>NUCLEOTIDE SEQUENCE [LARGE SCALE GENOMIC DNA]</scope>
    <source>
        <strain evidence="2 3">JCM 3143</strain>
    </source>
</reference>
<keyword evidence="3" id="KW-1185">Reference proteome</keyword>
<dbReference type="RefSeq" id="WP_345000427.1">
    <property type="nucleotide sequence ID" value="NZ_BAAAXV010000009.1"/>
</dbReference>
<dbReference type="EMBL" id="JBHMBW010000034">
    <property type="protein sequence ID" value="MFB9627520.1"/>
    <property type="molecule type" value="Genomic_DNA"/>
</dbReference>
<protein>
    <recommendedName>
        <fullName evidence="4">CsbD family protein</fullName>
    </recommendedName>
</protein>
<comment type="caution">
    <text evidence="2">The sequence shown here is derived from an EMBL/GenBank/DDBJ whole genome shotgun (WGS) entry which is preliminary data.</text>
</comment>
<gene>
    <name evidence="2" type="ORF">ACFFSA_30945</name>
</gene>
<name>A0ABV5S761_9ACTN</name>
<feature type="compositionally biased region" description="Basic and acidic residues" evidence="1">
    <location>
        <begin position="28"/>
        <end position="39"/>
    </location>
</feature>
<feature type="compositionally biased region" description="Basic and acidic residues" evidence="1">
    <location>
        <begin position="70"/>
        <end position="85"/>
    </location>
</feature>
<dbReference type="Proteomes" id="UP001589532">
    <property type="component" value="Unassembled WGS sequence"/>
</dbReference>
<feature type="compositionally biased region" description="Basic and acidic residues" evidence="1">
    <location>
        <begin position="1"/>
        <end position="15"/>
    </location>
</feature>
<evidence type="ECO:0000313" key="2">
    <source>
        <dbReference type="EMBL" id="MFB9627520.1"/>
    </source>
</evidence>
<feature type="region of interest" description="Disordered" evidence="1">
    <location>
        <begin position="1"/>
        <end position="85"/>
    </location>
</feature>
<organism evidence="2 3">
    <name type="scientific">Nonomuraea helvata</name>
    <dbReference type="NCBI Taxonomy" id="37484"/>
    <lineage>
        <taxon>Bacteria</taxon>
        <taxon>Bacillati</taxon>
        <taxon>Actinomycetota</taxon>
        <taxon>Actinomycetes</taxon>
        <taxon>Streptosporangiales</taxon>
        <taxon>Streptosporangiaceae</taxon>
        <taxon>Nonomuraea</taxon>
    </lineage>
</organism>
<accession>A0ABV5S761</accession>
<evidence type="ECO:0008006" key="4">
    <source>
        <dbReference type="Google" id="ProtNLM"/>
    </source>
</evidence>
<evidence type="ECO:0000313" key="3">
    <source>
        <dbReference type="Proteomes" id="UP001589532"/>
    </source>
</evidence>